<feature type="transmembrane region" description="Helical" evidence="2">
    <location>
        <begin position="113"/>
        <end position="130"/>
    </location>
</feature>
<evidence type="ECO:0000313" key="4">
    <source>
        <dbReference type="EMBL" id="AYG01976.1"/>
    </source>
</evidence>
<protein>
    <submittedName>
        <fullName evidence="4">XRE family transcriptional regulator</fullName>
    </submittedName>
</protein>
<evidence type="ECO:0000259" key="3">
    <source>
        <dbReference type="PROSITE" id="PS50943"/>
    </source>
</evidence>
<evidence type="ECO:0000313" key="5">
    <source>
        <dbReference type="Proteomes" id="UP000269374"/>
    </source>
</evidence>
<dbReference type="InterPro" id="IPR001387">
    <property type="entry name" value="Cro/C1-type_HTH"/>
</dbReference>
<dbReference type="PANTHER" id="PTHR46558">
    <property type="entry name" value="TRACRIPTIONAL REGULATORY PROTEIN-RELATED-RELATED"/>
    <property type="match status" value="1"/>
</dbReference>
<keyword evidence="2" id="KW-1133">Transmembrane helix</keyword>
<sequence>MKNTEFERLYCLRKKSGKSQEEIADQLGISRQALSKWENGESFPTTENLIALAKIYNVSVDELVGNTVDKIVPDLPQEVKKKKITSLVYMIAGPFATIFFFLTLALFPKFSIPWIWFLFVPIAGGIARFYDKKNKL</sequence>
<dbReference type="Proteomes" id="UP000269374">
    <property type="component" value="Chromosome"/>
</dbReference>
<keyword evidence="5" id="KW-1185">Reference proteome</keyword>
<name>A0A387BLS8_9LACT</name>
<dbReference type="Gene3D" id="1.10.260.40">
    <property type="entry name" value="lambda repressor-like DNA-binding domains"/>
    <property type="match status" value="1"/>
</dbReference>
<dbReference type="PROSITE" id="PS50943">
    <property type="entry name" value="HTH_CROC1"/>
    <property type="match status" value="1"/>
</dbReference>
<dbReference type="RefSeq" id="WP_120773345.1">
    <property type="nucleotide sequence ID" value="NZ_CP032627.1"/>
</dbReference>
<organism evidence="4 5">
    <name type="scientific">Lactococcus allomyrinae</name>
    <dbReference type="NCBI Taxonomy" id="2419773"/>
    <lineage>
        <taxon>Bacteria</taxon>
        <taxon>Bacillati</taxon>
        <taxon>Bacillota</taxon>
        <taxon>Bacilli</taxon>
        <taxon>Lactobacillales</taxon>
        <taxon>Streptococcaceae</taxon>
        <taxon>Lactococcus</taxon>
    </lineage>
</organism>
<dbReference type="KEGG" id="lact:D7I46_10080"/>
<feature type="transmembrane region" description="Helical" evidence="2">
    <location>
        <begin position="87"/>
        <end position="107"/>
    </location>
</feature>
<keyword evidence="2" id="KW-0812">Transmembrane</keyword>
<dbReference type="Pfam" id="PF01381">
    <property type="entry name" value="HTH_3"/>
    <property type="match status" value="1"/>
</dbReference>
<feature type="domain" description="HTH cro/C1-type" evidence="3">
    <location>
        <begin position="12"/>
        <end position="63"/>
    </location>
</feature>
<evidence type="ECO:0000256" key="1">
    <source>
        <dbReference type="ARBA" id="ARBA00023125"/>
    </source>
</evidence>
<dbReference type="GO" id="GO:0003677">
    <property type="term" value="F:DNA binding"/>
    <property type="evidence" value="ECO:0007669"/>
    <property type="project" value="UniProtKB-KW"/>
</dbReference>
<proteinExistence type="predicted"/>
<keyword evidence="1" id="KW-0238">DNA-binding</keyword>
<dbReference type="EMBL" id="CP032627">
    <property type="protein sequence ID" value="AYG01976.1"/>
    <property type="molecule type" value="Genomic_DNA"/>
</dbReference>
<reference evidence="4 5" key="1">
    <citation type="submission" date="2018-09" db="EMBL/GenBank/DDBJ databases">
        <title>Genome sequencing of strain 1JSPR-7.</title>
        <authorList>
            <person name="Heo J."/>
            <person name="Kim S.-J."/>
            <person name="Kwon S.-W."/>
        </authorList>
    </citation>
    <scope>NUCLEOTIDE SEQUENCE [LARGE SCALE GENOMIC DNA]</scope>
    <source>
        <strain evidence="4 5">1JSPR-7</strain>
    </source>
</reference>
<dbReference type="OrthoDB" id="9805856at2"/>
<evidence type="ECO:0000256" key="2">
    <source>
        <dbReference type="SAM" id="Phobius"/>
    </source>
</evidence>
<keyword evidence="2" id="KW-0472">Membrane</keyword>
<dbReference type="SUPFAM" id="SSF47413">
    <property type="entry name" value="lambda repressor-like DNA-binding domains"/>
    <property type="match status" value="1"/>
</dbReference>
<dbReference type="InterPro" id="IPR010982">
    <property type="entry name" value="Lambda_DNA-bd_dom_sf"/>
</dbReference>
<dbReference type="PANTHER" id="PTHR46558:SF11">
    <property type="entry name" value="HTH-TYPE TRANSCRIPTIONAL REGULATOR XRE"/>
    <property type="match status" value="1"/>
</dbReference>
<gene>
    <name evidence="4" type="ORF">D7I46_10080</name>
</gene>
<dbReference type="CDD" id="cd00093">
    <property type="entry name" value="HTH_XRE"/>
    <property type="match status" value="1"/>
</dbReference>
<dbReference type="AlphaFoldDB" id="A0A387BLS8"/>
<accession>A0A387BLS8</accession>
<dbReference type="SMART" id="SM00530">
    <property type="entry name" value="HTH_XRE"/>
    <property type="match status" value="1"/>
</dbReference>